<comment type="caution">
    <text evidence="1">The sequence shown here is derived from an EMBL/GenBank/DDBJ whole genome shotgun (WGS) entry which is preliminary data.</text>
</comment>
<reference evidence="1 2" key="1">
    <citation type="submission" date="2023-12" db="EMBL/GenBank/DDBJ databases">
        <title>Streptomyces sp. V4-01.</title>
        <authorList>
            <person name="Somphong A."/>
            <person name="Phongsopitanun W."/>
        </authorList>
    </citation>
    <scope>NUCLEOTIDE SEQUENCE [LARGE SCALE GENOMIC DNA]</scope>
    <source>
        <strain evidence="1 2">V4-01</strain>
    </source>
</reference>
<dbReference type="PANTHER" id="PTHR38733">
    <property type="entry name" value="PROTEIN MCRC"/>
    <property type="match status" value="1"/>
</dbReference>
<dbReference type="PANTHER" id="PTHR38733:SF1">
    <property type="entry name" value="TYPE IV METHYL-DIRECTED RESTRICTION ENZYME ECOKMCRBC"/>
    <property type="match status" value="1"/>
</dbReference>
<keyword evidence="1" id="KW-0378">Hydrolase</keyword>
<dbReference type="Pfam" id="PF10117">
    <property type="entry name" value="McrBC"/>
    <property type="match status" value="1"/>
</dbReference>
<sequence>MIGGLPVRLKEGGGWTQWKLTHEQARTIGESELVDVAPGPADVWKLRARSAKGVVGAVRLGRGPGTVQLSIIPKIPVDRLLYLLGYASGEVKWFDEPVSAAVRPDLLPAVAGTFARSAGRALRPGVLLGYRDVEDTLPLLRGRLRAAAQLRRRPGLALPLEVSYDDHTVDIAENQILLGAIRSLLRTPGVTPASRAALRGLEAGLDGVTAPVPGAPLPRWTATRLNRRYQQALGLAALVLSGGSYELEDGRNVSVDGLLVTMWRVYESFLGQALGEALRQRIGGRAETQDLAHYLDLGRQHRLKPDLVHYLSSPVVVADAKYKPERDRGDLYQMLAYCLRLGLSEGHLVYVSGSEDIVHIPVGRETVSVHRHVLDLTLPYEDLRLRIAELADRLLRVRPAGCATG</sequence>
<dbReference type="Proteomes" id="UP001344658">
    <property type="component" value="Unassembled WGS sequence"/>
</dbReference>
<dbReference type="RefSeq" id="WP_330793271.1">
    <property type="nucleotide sequence ID" value="NZ_JAZEWV010000003.1"/>
</dbReference>
<protein>
    <submittedName>
        <fullName evidence="1">Restriction endonuclease</fullName>
    </submittedName>
</protein>
<proteinExistence type="predicted"/>
<accession>A0ABU7P6C8</accession>
<evidence type="ECO:0000313" key="1">
    <source>
        <dbReference type="EMBL" id="MEE4541382.1"/>
    </source>
</evidence>
<keyword evidence="1" id="KW-0255">Endonuclease</keyword>
<keyword evidence="1" id="KW-0540">Nuclease</keyword>
<gene>
    <name evidence="1" type="ORF">V2S66_05300</name>
</gene>
<organism evidence="1 2">
    <name type="scientific">Actinacidiphila polyblastidii</name>
    <dbReference type="NCBI Taxonomy" id="3110430"/>
    <lineage>
        <taxon>Bacteria</taxon>
        <taxon>Bacillati</taxon>
        <taxon>Actinomycetota</taxon>
        <taxon>Actinomycetes</taxon>
        <taxon>Kitasatosporales</taxon>
        <taxon>Streptomycetaceae</taxon>
        <taxon>Actinacidiphila</taxon>
    </lineage>
</organism>
<keyword evidence="2" id="KW-1185">Reference proteome</keyword>
<dbReference type="GO" id="GO:0004519">
    <property type="term" value="F:endonuclease activity"/>
    <property type="evidence" value="ECO:0007669"/>
    <property type="project" value="UniProtKB-KW"/>
</dbReference>
<name>A0ABU7P6C8_9ACTN</name>
<dbReference type="EMBL" id="JAZEWV010000003">
    <property type="protein sequence ID" value="MEE4541382.1"/>
    <property type="molecule type" value="Genomic_DNA"/>
</dbReference>
<evidence type="ECO:0000313" key="2">
    <source>
        <dbReference type="Proteomes" id="UP001344658"/>
    </source>
</evidence>
<dbReference type="InterPro" id="IPR019292">
    <property type="entry name" value="McrC"/>
</dbReference>